<dbReference type="Pfam" id="PF14529">
    <property type="entry name" value="Exo_endo_phos_2"/>
    <property type="match status" value="1"/>
</dbReference>
<gene>
    <name evidence="3" type="ORF">E2C01_067558</name>
</gene>
<name>A0A5B7HU34_PORTR</name>
<dbReference type="Proteomes" id="UP000324222">
    <property type="component" value="Unassembled WGS sequence"/>
</dbReference>
<evidence type="ECO:0000313" key="4">
    <source>
        <dbReference type="Proteomes" id="UP000324222"/>
    </source>
</evidence>
<dbReference type="InterPro" id="IPR036691">
    <property type="entry name" value="Endo/exonu/phosph_ase_sf"/>
</dbReference>
<dbReference type="GO" id="GO:0003824">
    <property type="term" value="F:catalytic activity"/>
    <property type="evidence" value="ECO:0007669"/>
    <property type="project" value="InterPro"/>
</dbReference>
<evidence type="ECO:0000313" key="3">
    <source>
        <dbReference type="EMBL" id="MPC73236.1"/>
    </source>
</evidence>
<dbReference type="Gene3D" id="3.60.10.10">
    <property type="entry name" value="Endonuclease/exonuclease/phosphatase"/>
    <property type="match status" value="1"/>
</dbReference>
<dbReference type="AlphaFoldDB" id="A0A5B7HU34"/>
<comment type="caution">
    <text evidence="3">The sequence shown here is derived from an EMBL/GenBank/DDBJ whole genome shotgun (WGS) entry which is preliminary data.</text>
</comment>
<sequence length="198" mass="21839">MVTPNPASESPSGEGTTNIPRSDSSLTGCCVFIHNDLTCSRGHALGSSEFSTIWFRLNTHSLTKFIYAIYLSPNSSDNSKFFDCLASKVEHILSYPFADISILGDFNVHHQLWLSPPFTDYFNFTIIHGLEQLVQPLTHFSDRLGDMPNILDLFLTSNPSAYAVILSSPLGSSDHNLIPVSCPISSISLQDPLSRRCL</sequence>
<evidence type="ECO:0000259" key="2">
    <source>
        <dbReference type="Pfam" id="PF14529"/>
    </source>
</evidence>
<dbReference type="SUPFAM" id="SSF56219">
    <property type="entry name" value="DNase I-like"/>
    <property type="match status" value="1"/>
</dbReference>
<reference evidence="3 4" key="1">
    <citation type="submission" date="2019-05" db="EMBL/GenBank/DDBJ databases">
        <title>Another draft genome of Portunus trituberculatus and its Hox gene families provides insights of decapod evolution.</title>
        <authorList>
            <person name="Jeong J.-H."/>
            <person name="Song I."/>
            <person name="Kim S."/>
            <person name="Choi T."/>
            <person name="Kim D."/>
            <person name="Ryu S."/>
            <person name="Kim W."/>
        </authorList>
    </citation>
    <scope>NUCLEOTIDE SEQUENCE [LARGE SCALE GENOMIC DNA]</scope>
    <source>
        <tissue evidence="3">Muscle</tissue>
    </source>
</reference>
<organism evidence="3 4">
    <name type="scientific">Portunus trituberculatus</name>
    <name type="common">Swimming crab</name>
    <name type="synonym">Neptunus trituberculatus</name>
    <dbReference type="NCBI Taxonomy" id="210409"/>
    <lineage>
        <taxon>Eukaryota</taxon>
        <taxon>Metazoa</taxon>
        <taxon>Ecdysozoa</taxon>
        <taxon>Arthropoda</taxon>
        <taxon>Crustacea</taxon>
        <taxon>Multicrustacea</taxon>
        <taxon>Malacostraca</taxon>
        <taxon>Eumalacostraca</taxon>
        <taxon>Eucarida</taxon>
        <taxon>Decapoda</taxon>
        <taxon>Pleocyemata</taxon>
        <taxon>Brachyura</taxon>
        <taxon>Eubrachyura</taxon>
        <taxon>Portunoidea</taxon>
        <taxon>Portunidae</taxon>
        <taxon>Portuninae</taxon>
        <taxon>Portunus</taxon>
    </lineage>
</organism>
<evidence type="ECO:0000256" key="1">
    <source>
        <dbReference type="SAM" id="MobiDB-lite"/>
    </source>
</evidence>
<dbReference type="EMBL" id="VSRR010036395">
    <property type="protein sequence ID" value="MPC73236.1"/>
    <property type="molecule type" value="Genomic_DNA"/>
</dbReference>
<dbReference type="InterPro" id="IPR005135">
    <property type="entry name" value="Endo/exonuclease/phosphatase"/>
</dbReference>
<feature type="domain" description="Endonuclease/exonuclease/phosphatase" evidence="2">
    <location>
        <begin position="66"/>
        <end position="178"/>
    </location>
</feature>
<proteinExistence type="predicted"/>
<accession>A0A5B7HU34</accession>
<keyword evidence="4" id="KW-1185">Reference proteome</keyword>
<protein>
    <recommendedName>
        <fullName evidence="2">Endonuclease/exonuclease/phosphatase domain-containing protein</fullName>
    </recommendedName>
</protein>
<feature type="region of interest" description="Disordered" evidence="1">
    <location>
        <begin position="1"/>
        <end position="21"/>
    </location>
</feature>